<dbReference type="InterPro" id="IPR032675">
    <property type="entry name" value="LRR_dom_sf"/>
</dbReference>
<dbReference type="PROSITE" id="PS51450">
    <property type="entry name" value="LRR"/>
    <property type="match status" value="14"/>
</dbReference>
<evidence type="ECO:0000256" key="2">
    <source>
        <dbReference type="ARBA" id="ARBA00022737"/>
    </source>
</evidence>
<dbReference type="Pfam" id="PF08477">
    <property type="entry name" value="Roc"/>
    <property type="match status" value="1"/>
</dbReference>
<dbReference type="Pfam" id="PF12799">
    <property type="entry name" value="LRR_4"/>
    <property type="match status" value="1"/>
</dbReference>
<evidence type="ECO:0000259" key="4">
    <source>
        <dbReference type="Pfam" id="PF23598"/>
    </source>
</evidence>
<keyword evidence="2" id="KW-0677">Repeat</keyword>
<evidence type="ECO:0000313" key="6">
    <source>
        <dbReference type="EMBL" id="AUP79786.1"/>
    </source>
</evidence>
<dbReference type="KEGG" id="fek:C1H87_14165"/>
<dbReference type="PANTHER" id="PTHR48051:SF1">
    <property type="entry name" value="RAS SUPPRESSOR PROTEIN 1"/>
    <property type="match status" value="1"/>
</dbReference>
<organism evidence="6 7">
    <name type="scientific">Flavivirga eckloniae</name>
    <dbReference type="NCBI Taxonomy" id="1803846"/>
    <lineage>
        <taxon>Bacteria</taxon>
        <taxon>Pseudomonadati</taxon>
        <taxon>Bacteroidota</taxon>
        <taxon>Flavobacteriia</taxon>
        <taxon>Flavobacteriales</taxon>
        <taxon>Flavobacteriaceae</taxon>
        <taxon>Flavivirga</taxon>
    </lineage>
</organism>
<dbReference type="FunFam" id="3.80.10.10:FF:000041">
    <property type="entry name" value="LRR receptor-like serine/threonine-protein kinase ERECTA"/>
    <property type="match status" value="2"/>
</dbReference>
<protein>
    <submittedName>
        <fullName evidence="6">Uncharacterized protein</fullName>
    </submittedName>
</protein>
<dbReference type="InterPro" id="IPR001611">
    <property type="entry name" value="Leu-rich_rpt"/>
</dbReference>
<dbReference type="InterPro" id="IPR055414">
    <property type="entry name" value="LRR_R13L4/SHOC2-like"/>
</dbReference>
<dbReference type="SMART" id="SM00369">
    <property type="entry name" value="LRR_TYP"/>
    <property type="match status" value="15"/>
</dbReference>
<dbReference type="FunFam" id="3.80.10.10:FF:001164">
    <property type="entry name" value="GH01279p"/>
    <property type="match status" value="1"/>
</dbReference>
<dbReference type="Pfam" id="PF23598">
    <property type="entry name" value="LRR_14"/>
    <property type="match status" value="1"/>
</dbReference>
<dbReference type="Pfam" id="PF25497">
    <property type="entry name" value="COR-B"/>
    <property type="match status" value="1"/>
</dbReference>
<dbReference type="Gene3D" id="1.10.10.10">
    <property type="entry name" value="Winged helix-like DNA-binding domain superfamily/Winged helix DNA-binding domain"/>
    <property type="match status" value="1"/>
</dbReference>
<dbReference type="Gene3D" id="3.30.310.200">
    <property type="match status" value="1"/>
</dbReference>
<dbReference type="SMART" id="SM00365">
    <property type="entry name" value="LRR_SD22"/>
    <property type="match status" value="15"/>
</dbReference>
<dbReference type="AlphaFoldDB" id="A0A2K9PRW1"/>
<dbReference type="InterPro" id="IPR003591">
    <property type="entry name" value="Leu-rich_rpt_typical-subtyp"/>
</dbReference>
<accession>A0A2K9PRW1</accession>
<evidence type="ECO:0000259" key="3">
    <source>
        <dbReference type="Pfam" id="PF16095"/>
    </source>
</evidence>
<dbReference type="Proteomes" id="UP000235826">
    <property type="component" value="Chromosome"/>
</dbReference>
<feature type="domain" description="COR" evidence="3">
    <location>
        <begin position="585"/>
        <end position="727"/>
    </location>
</feature>
<reference evidence="6 7" key="1">
    <citation type="submission" date="2018-01" db="EMBL/GenBank/DDBJ databases">
        <title>Complete genome sequence of Flavivirga eckloniae ECD14 isolated from seaweed Ecklonia cava.</title>
        <authorList>
            <person name="Lee J.H."/>
            <person name="Baik K.S."/>
            <person name="Seong C.N."/>
        </authorList>
    </citation>
    <scope>NUCLEOTIDE SEQUENCE [LARGE SCALE GENOMIC DNA]</scope>
    <source>
        <strain evidence="6 7">ECD14</strain>
    </source>
</reference>
<feature type="domain" description="Disease resistance R13L4/SHOC-2-like LRR" evidence="4">
    <location>
        <begin position="28"/>
        <end position="112"/>
    </location>
</feature>
<dbReference type="InterPro" id="IPR025875">
    <property type="entry name" value="Leu-rich_rpt_4"/>
</dbReference>
<dbReference type="GO" id="GO:0009274">
    <property type="term" value="C:peptidoglycan-based cell wall"/>
    <property type="evidence" value="ECO:0007669"/>
    <property type="project" value="UniProtKB-ARBA"/>
</dbReference>
<name>A0A2K9PRW1_9FLAO</name>
<dbReference type="InterPro" id="IPR032171">
    <property type="entry name" value="COR-A"/>
</dbReference>
<gene>
    <name evidence="6" type="ORF">C1H87_14165</name>
</gene>
<dbReference type="EMBL" id="CP025791">
    <property type="protein sequence ID" value="AUP79786.1"/>
    <property type="molecule type" value="Genomic_DNA"/>
</dbReference>
<sequence length="1054" mass="120525">MDDNYQKALSLIQQAKEKNLTELYIHLDLTELPPEIFELENLTELDLSSNQLSSLPDGISKLTDLTKLYLSSNQLSSLPDGISKLTDLTELDLSSNQLSSLPDDISKLTNLTGLYLISNQLSSLPDDISKLTDLTELDLSSNQLSSLPDGISKLTNLTELDLSSNQLSSLPDDISKLTDLTGLYLSSNQLSSLPDGISKLTGLTWLYLSSNQLSSLPDGISKLTGLTGLYLNSNQLSSLPDGISKLTNLTGLYLNSNQLSSLPDGISKLTNLTELDLSSNQLSSLPDGISKLTNLTELYLSSNQLSSLPDGISKLTNLTELYLSSNQLSSLPDGISKLTNLTELDLSSNQLSSLPDGISKLTNLTRLYLSSNQFEVGSEIYELSAQDQIKEILKWQKAQKAGTLQPIHEAKVIFIGESNHGKTHLIELLKEECIKRKITTTHGIERSKVQIGCGDKDIRLNIWDLGGQEFMRSTHQFFFSERSLYVLVTLARRERNELNHWLKLANQLGNKAPVLVVINKIDIDPHDLDRKGLERDYPNIVGFVRTSIYDCKEQKATDSLKLLKNRIKEIVGDKASMPGVFEQRPPDWFTVKEELEKLEEKGTHFITYNEYENLEFIKDLPEEERKSNLKLLSMLGAVVSYVDDPRLIDTNVINPQWIMDGVYAIINDPEVKDKNKGRLHIGDLERILSKKKFPKERHAYLLELMNKFDLCYAAKDQKDVYFIPDLFEDIEPDYEWHGEASIHFRYYYDDFPPDAFMTRFIVEMHQDIIDEKRWRSGVYISNGSCQAKVYQTYSKNYIHIEVIGNKGEGRSYLYTIRESFRKLHEPFPQMQIKQEVLYKGHWLDYLELIELENVNETQYHTKLKERLPVTDILNGYSTSIDRSGTQKHIKIFLASSAELKAEREQFEIFIHRENQQLYKKGIFIELQLWENFIDAMSPTRLQDEYNNVVKHSDIFVSLFFTKVGKFTLEEFKAAFGQFKNTGKPLVYTYFKEATIESGTLNRRDANSVFDFQDKLKELGHFYTVYNNIEGLQLHFKKQLEKIMDKLFLSEPIRL</sequence>
<dbReference type="OrthoDB" id="1148122at2"/>
<dbReference type="SUPFAM" id="SSF52540">
    <property type="entry name" value="P-loop containing nucleoside triphosphate hydrolases"/>
    <property type="match status" value="1"/>
</dbReference>
<dbReference type="SMART" id="SM00364">
    <property type="entry name" value="LRR_BAC"/>
    <property type="match status" value="14"/>
</dbReference>
<dbReference type="Pfam" id="PF13855">
    <property type="entry name" value="LRR_8"/>
    <property type="match status" value="2"/>
</dbReference>
<dbReference type="SUPFAM" id="SSF52058">
    <property type="entry name" value="L domain-like"/>
    <property type="match status" value="2"/>
</dbReference>
<dbReference type="InterPro" id="IPR027417">
    <property type="entry name" value="P-loop_NTPase"/>
</dbReference>
<dbReference type="GO" id="GO:0005737">
    <property type="term" value="C:cytoplasm"/>
    <property type="evidence" value="ECO:0007669"/>
    <property type="project" value="TreeGrafter"/>
</dbReference>
<dbReference type="InterPro" id="IPR036388">
    <property type="entry name" value="WH-like_DNA-bd_sf"/>
</dbReference>
<dbReference type="Pfam" id="PF16095">
    <property type="entry name" value="COR-A"/>
    <property type="match status" value="1"/>
</dbReference>
<dbReference type="Gene3D" id="3.80.10.10">
    <property type="entry name" value="Ribonuclease Inhibitor"/>
    <property type="match status" value="4"/>
</dbReference>
<dbReference type="PANTHER" id="PTHR48051">
    <property type="match status" value="1"/>
</dbReference>
<dbReference type="Gene3D" id="1.10.10.2200">
    <property type="match status" value="1"/>
</dbReference>
<feature type="domain" description="C-terminal of Roc COR-B" evidence="5">
    <location>
        <begin position="740"/>
        <end position="875"/>
    </location>
</feature>
<dbReference type="PRINTS" id="PR00449">
    <property type="entry name" value="RASTRNSFRMNG"/>
</dbReference>
<dbReference type="InterPro" id="IPR057263">
    <property type="entry name" value="COR-B"/>
</dbReference>
<evidence type="ECO:0000313" key="7">
    <source>
        <dbReference type="Proteomes" id="UP000235826"/>
    </source>
</evidence>
<evidence type="ECO:0000259" key="5">
    <source>
        <dbReference type="Pfam" id="PF25497"/>
    </source>
</evidence>
<proteinExistence type="predicted"/>
<keyword evidence="1" id="KW-0433">Leucine-rich repeat</keyword>
<dbReference type="PRINTS" id="PR00019">
    <property type="entry name" value="LEURICHRPT"/>
</dbReference>
<keyword evidence="7" id="KW-1185">Reference proteome</keyword>
<evidence type="ECO:0000256" key="1">
    <source>
        <dbReference type="ARBA" id="ARBA00022614"/>
    </source>
</evidence>
<dbReference type="Pfam" id="PF00560">
    <property type="entry name" value="LRR_1"/>
    <property type="match status" value="1"/>
</dbReference>
<dbReference type="Gene3D" id="3.40.50.300">
    <property type="entry name" value="P-loop containing nucleotide triphosphate hydrolases"/>
    <property type="match status" value="1"/>
</dbReference>
<dbReference type="RefSeq" id="WP_102756439.1">
    <property type="nucleotide sequence ID" value="NZ_CP025791.1"/>
</dbReference>
<dbReference type="InterPro" id="IPR050216">
    <property type="entry name" value="LRR_domain-containing"/>
</dbReference>